<dbReference type="EMBL" id="QGKX02001347">
    <property type="protein sequence ID" value="KAF3521380.1"/>
    <property type="molecule type" value="Genomic_DNA"/>
</dbReference>
<dbReference type="AlphaFoldDB" id="A0A8S9PNB0"/>
<accession>A0A8S9PNB0</accession>
<comment type="caution">
    <text evidence="2">The sequence shown here is derived from an EMBL/GenBank/DDBJ whole genome shotgun (WGS) entry which is preliminary data.</text>
</comment>
<evidence type="ECO:0000313" key="2">
    <source>
        <dbReference type="EMBL" id="KAF3521380.1"/>
    </source>
</evidence>
<evidence type="ECO:0000256" key="1">
    <source>
        <dbReference type="SAM" id="MobiDB-lite"/>
    </source>
</evidence>
<organism evidence="2 3">
    <name type="scientific">Brassica cretica</name>
    <name type="common">Mustard</name>
    <dbReference type="NCBI Taxonomy" id="69181"/>
    <lineage>
        <taxon>Eukaryota</taxon>
        <taxon>Viridiplantae</taxon>
        <taxon>Streptophyta</taxon>
        <taxon>Embryophyta</taxon>
        <taxon>Tracheophyta</taxon>
        <taxon>Spermatophyta</taxon>
        <taxon>Magnoliopsida</taxon>
        <taxon>eudicotyledons</taxon>
        <taxon>Gunneridae</taxon>
        <taxon>Pentapetalae</taxon>
        <taxon>rosids</taxon>
        <taxon>malvids</taxon>
        <taxon>Brassicales</taxon>
        <taxon>Brassicaceae</taxon>
        <taxon>Brassiceae</taxon>
        <taxon>Brassica</taxon>
    </lineage>
</organism>
<reference evidence="2" key="1">
    <citation type="submission" date="2019-12" db="EMBL/GenBank/DDBJ databases">
        <title>Genome sequencing and annotation of Brassica cretica.</title>
        <authorList>
            <person name="Studholme D.J."/>
            <person name="Sarris P."/>
        </authorList>
    </citation>
    <scope>NUCLEOTIDE SEQUENCE</scope>
    <source>
        <strain evidence="2">PFS-109/04</strain>
        <tissue evidence="2">Leaf</tissue>
    </source>
</reference>
<feature type="region of interest" description="Disordered" evidence="1">
    <location>
        <begin position="153"/>
        <end position="181"/>
    </location>
</feature>
<proteinExistence type="predicted"/>
<sequence length="181" mass="19911">MADTEYTLVDGAVLLPRSFPPNWLRYFLMFPRLERHGVEVKVGDTFESSILLPFHLDKFSVFLLLCFKVPQRATSAAGELKGEGFADAVGGAGDDGPGAVAAEVLGGAEEVDVEGIEEGECEFEELEGAEGEEEEEPRALGFEVSAEIHEFLGFGDGERERERERDLKRGGRIEEEEGGWK</sequence>
<evidence type="ECO:0000313" key="3">
    <source>
        <dbReference type="Proteomes" id="UP000712600"/>
    </source>
</evidence>
<gene>
    <name evidence="2" type="ORF">F2Q69_00050966</name>
</gene>
<protein>
    <submittedName>
        <fullName evidence="2">Uncharacterized protein</fullName>
    </submittedName>
</protein>
<dbReference type="Proteomes" id="UP000712600">
    <property type="component" value="Unassembled WGS sequence"/>
</dbReference>
<name>A0A8S9PNB0_BRACR</name>